<evidence type="ECO:0008006" key="4">
    <source>
        <dbReference type="Google" id="ProtNLM"/>
    </source>
</evidence>
<keyword evidence="3" id="KW-1185">Reference proteome</keyword>
<keyword evidence="1" id="KW-0812">Transmembrane</keyword>
<evidence type="ECO:0000256" key="1">
    <source>
        <dbReference type="SAM" id="Phobius"/>
    </source>
</evidence>
<feature type="transmembrane region" description="Helical" evidence="1">
    <location>
        <begin position="108"/>
        <end position="131"/>
    </location>
</feature>
<protein>
    <recommendedName>
        <fullName evidence="4">Glycosyltransferase RgtA/B/C/D-like domain-containing protein</fullName>
    </recommendedName>
</protein>
<name>A0A511XD40_9PROT</name>
<dbReference type="Proteomes" id="UP000321635">
    <property type="component" value="Unassembled WGS sequence"/>
</dbReference>
<dbReference type="EMBL" id="BJYF01000021">
    <property type="protein sequence ID" value="GEN60870.1"/>
    <property type="molecule type" value="Genomic_DNA"/>
</dbReference>
<feature type="transmembrane region" description="Helical" evidence="1">
    <location>
        <begin position="175"/>
        <end position="192"/>
    </location>
</feature>
<keyword evidence="1" id="KW-1133">Transmembrane helix</keyword>
<evidence type="ECO:0000313" key="3">
    <source>
        <dbReference type="Proteomes" id="UP000321635"/>
    </source>
</evidence>
<feature type="transmembrane region" description="Helical" evidence="1">
    <location>
        <begin position="79"/>
        <end position="96"/>
    </location>
</feature>
<feature type="transmembrane region" description="Helical" evidence="1">
    <location>
        <begin position="259"/>
        <end position="276"/>
    </location>
</feature>
<feature type="transmembrane region" description="Helical" evidence="1">
    <location>
        <begin position="233"/>
        <end position="252"/>
    </location>
</feature>
<feature type="transmembrane region" description="Helical" evidence="1">
    <location>
        <begin position="199"/>
        <end position="218"/>
    </location>
</feature>
<reference evidence="2 3" key="1">
    <citation type="submission" date="2019-07" db="EMBL/GenBank/DDBJ databases">
        <title>Whole genome shotgun sequence of Acetobacter nitrogenifigens NBRC 105050.</title>
        <authorList>
            <person name="Hosoyama A."/>
            <person name="Uohara A."/>
            <person name="Ohji S."/>
            <person name="Ichikawa N."/>
        </authorList>
    </citation>
    <scope>NUCLEOTIDE SEQUENCE [LARGE SCALE GENOMIC DNA]</scope>
    <source>
        <strain evidence="2 3">NBRC 105050</strain>
    </source>
</reference>
<organism evidence="2 3">
    <name type="scientific">Acetobacter nitrogenifigens DSM 23921 = NBRC 105050</name>
    <dbReference type="NCBI Taxonomy" id="1120919"/>
    <lineage>
        <taxon>Bacteria</taxon>
        <taxon>Pseudomonadati</taxon>
        <taxon>Pseudomonadota</taxon>
        <taxon>Alphaproteobacteria</taxon>
        <taxon>Acetobacterales</taxon>
        <taxon>Acetobacteraceae</taxon>
        <taxon>Acetobacter</taxon>
    </lineage>
</organism>
<comment type="caution">
    <text evidence="2">The sequence shown here is derived from an EMBL/GenBank/DDBJ whole genome shotgun (WGS) entry which is preliminary data.</text>
</comment>
<proteinExistence type="predicted"/>
<dbReference type="AlphaFoldDB" id="A0A511XD40"/>
<sequence>MLLFLLGTCGSQSIRSAWAEPWNTTLAAALIWNALALSAHEIWTASNHTPPPAAARGAFSLALLGAILAFMPVTRPTDAVIAAPLLIITLAALLLQCENITQKIVRSLALIGGALLAGTASAALYLAIYGLHPTQYMTESRSMGFHLEGLGWKTYMLLLTPRPWFPYGSGLLERLPWIAPGLAGLLVTPFVAERHGKWALVLLSILIVGYSLLFFSYVDLIPTGLWRYNNVHYFKWMLPGLALLGFIACRALTGASWKLVAATFVGVYLVTCIRILPYRTMPDAAPIWMVQKSEPPPSWPDAYFEHSVLYDNQHAWRNINDFRAMPDSQGDRWIALRAPFSGVVRREHMQGGHAVAGTEMLQDTPNNELYWGMHIGFRLDACWLPPYACSRKDPKP</sequence>
<keyword evidence="1" id="KW-0472">Membrane</keyword>
<evidence type="ECO:0000313" key="2">
    <source>
        <dbReference type="EMBL" id="GEN60870.1"/>
    </source>
</evidence>
<gene>
    <name evidence="2" type="ORF">ANI02nite_27540</name>
</gene>
<dbReference type="STRING" id="1120919.GCA_000429165_02862"/>
<accession>A0A511XD40</accession>